<name>A0A7S3GBT3_9EUKA</name>
<dbReference type="EMBL" id="HBIB01034452">
    <property type="protein sequence ID" value="CAE0260066.1"/>
    <property type="molecule type" value="Transcribed_RNA"/>
</dbReference>
<sequence>MYLIFLYLLSSSHFIYLSFEVWRIEHFSLHTPRCIGQKTSNSLFLRSIRNKELTSLPPPFAVSCRPFLPRMSPVIAATQGAVIHLYAAVTPFQLEPFQTLSDNTECVLACSTKTSWSLPAQRRW</sequence>
<dbReference type="AlphaFoldDB" id="A0A7S3GBT3"/>
<evidence type="ECO:0000313" key="1">
    <source>
        <dbReference type="EMBL" id="CAE0260066.1"/>
    </source>
</evidence>
<protein>
    <submittedName>
        <fullName evidence="1">Uncharacterized protein</fullName>
    </submittedName>
</protein>
<accession>A0A7S3GBT3</accession>
<reference evidence="1" key="1">
    <citation type="submission" date="2021-01" db="EMBL/GenBank/DDBJ databases">
        <authorList>
            <person name="Corre E."/>
            <person name="Pelletier E."/>
            <person name="Niang G."/>
            <person name="Scheremetjew M."/>
            <person name="Finn R."/>
            <person name="Kale V."/>
            <person name="Holt S."/>
            <person name="Cochrane G."/>
            <person name="Meng A."/>
            <person name="Brown T."/>
            <person name="Cohen L."/>
        </authorList>
    </citation>
    <scope>NUCLEOTIDE SEQUENCE</scope>
    <source>
        <strain evidence="1">NIES-2562</strain>
    </source>
</reference>
<gene>
    <name evidence="1" type="ORF">PBIL07802_LOCUS22343</name>
</gene>
<organism evidence="1">
    <name type="scientific">Palpitomonas bilix</name>
    <dbReference type="NCBI Taxonomy" id="652834"/>
    <lineage>
        <taxon>Eukaryota</taxon>
        <taxon>Eukaryota incertae sedis</taxon>
    </lineage>
</organism>
<proteinExistence type="predicted"/>